<evidence type="ECO:0000259" key="2">
    <source>
        <dbReference type="PROSITE" id="PS50172"/>
    </source>
</evidence>
<dbReference type="AlphaFoldDB" id="A0A9P5C4P3"/>
<name>A0A9P5C4P3_9PLEO</name>
<keyword evidence="4" id="KW-1185">Reference proteome</keyword>
<feature type="region of interest" description="Disordered" evidence="1">
    <location>
        <begin position="124"/>
        <end position="148"/>
    </location>
</feature>
<feature type="compositionally biased region" description="Basic and acidic residues" evidence="1">
    <location>
        <begin position="531"/>
        <end position="546"/>
    </location>
</feature>
<feature type="compositionally biased region" description="Low complexity" evidence="1">
    <location>
        <begin position="199"/>
        <end position="221"/>
    </location>
</feature>
<evidence type="ECO:0000313" key="3">
    <source>
        <dbReference type="EMBL" id="KAF3046900.1"/>
    </source>
</evidence>
<dbReference type="SMART" id="SM00292">
    <property type="entry name" value="BRCT"/>
    <property type="match status" value="1"/>
</dbReference>
<dbReference type="InterPro" id="IPR036420">
    <property type="entry name" value="BRCT_dom_sf"/>
</dbReference>
<organism evidence="3 4">
    <name type="scientific">Didymella heteroderae</name>
    <dbReference type="NCBI Taxonomy" id="1769908"/>
    <lineage>
        <taxon>Eukaryota</taxon>
        <taxon>Fungi</taxon>
        <taxon>Dikarya</taxon>
        <taxon>Ascomycota</taxon>
        <taxon>Pezizomycotina</taxon>
        <taxon>Dothideomycetes</taxon>
        <taxon>Pleosporomycetidae</taxon>
        <taxon>Pleosporales</taxon>
        <taxon>Pleosporineae</taxon>
        <taxon>Didymellaceae</taxon>
        <taxon>Didymella</taxon>
    </lineage>
</organism>
<feature type="region of interest" description="Disordered" evidence="1">
    <location>
        <begin position="162"/>
        <end position="221"/>
    </location>
</feature>
<sequence length="621" mass="68556">MGTLTNLVIAVTGTLGHDVTQIRRWIEANGGRYSLNVRRGVTHLVTGKDAWKKAADAVQEANKLGVLVVNFDWLEDSLHARRKLAEKQYTWENITQVKRRERQIKKLGPQMSTKQFNDGCEEIKKNTGSGTSKSCRSRVVVRKPRKSTSVLTAHMHVPYVSAGEDLARRRKEREAAKAKKKEADEATAKKTEEIKTIRAASAAPATAQSSASAADSVSSPASASSHALSTTSFQHASLTPGTQAKKFSLKDLYHYYLDSTGLEYKIILTRCNLRANEITRYHLSIPESHTKPHMYCTFIEYFPPGIGNTAGSGEACIQALLEFEKTFHEGLVSGMDTDAPVDDHQDDKTDVIPAALSPPQRITHHHPDAERLRALLTPATASTIPPPANQLYKKLIAPMSSDFATAWRTFRHAFRDLTLLSWEERFDISKALYKTRASHFAIEPFVYVRPKHGLPLGLRVQQDGLFQNQTLAPSDEDGSIISTVSDQGTTRENDDGYVYNTFNLPSLGAPLGPGIIGQAVARDVKAAREAAEKAKKRSDEAEETRLRKLGHARKIDNKKRPNYSRPLFNGVNGRPTIDAWGHQKRGRGGAGGLYGSGLLGGGVVKKNKEVTKSWPYESGRL</sequence>
<dbReference type="OrthoDB" id="342264at2759"/>
<feature type="domain" description="BRCT" evidence="2">
    <location>
        <begin position="1"/>
        <end position="91"/>
    </location>
</feature>
<protein>
    <recommendedName>
        <fullName evidence="2">BRCT domain-containing protein</fullName>
    </recommendedName>
</protein>
<dbReference type="SUPFAM" id="SSF52113">
    <property type="entry name" value="BRCT domain"/>
    <property type="match status" value="1"/>
</dbReference>
<dbReference type="EMBL" id="SWKV01000003">
    <property type="protein sequence ID" value="KAF3046900.1"/>
    <property type="molecule type" value="Genomic_DNA"/>
</dbReference>
<accession>A0A9P5C4P3</accession>
<dbReference type="CDD" id="cd00027">
    <property type="entry name" value="BRCT"/>
    <property type="match status" value="1"/>
</dbReference>
<comment type="caution">
    <text evidence="3">The sequence shown here is derived from an EMBL/GenBank/DDBJ whole genome shotgun (WGS) entry which is preliminary data.</text>
</comment>
<dbReference type="Proteomes" id="UP000758155">
    <property type="component" value="Unassembled WGS sequence"/>
</dbReference>
<dbReference type="Pfam" id="PF00533">
    <property type="entry name" value="BRCT"/>
    <property type="match status" value="1"/>
</dbReference>
<proteinExistence type="predicted"/>
<evidence type="ECO:0000256" key="1">
    <source>
        <dbReference type="SAM" id="MobiDB-lite"/>
    </source>
</evidence>
<gene>
    <name evidence="3" type="ORF">E8E12_006237</name>
</gene>
<feature type="compositionally biased region" description="Basic and acidic residues" evidence="1">
    <location>
        <begin position="172"/>
        <end position="196"/>
    </location>
</feature>
<reference evidence="3" key="1">
    <citation type="submission" date="2019-04" db="EMBL/GenBank/DDBJ databases">
        <title>Sequencing of skin fungus with MAO and IRED activity.</title>
        <authorList>
            <person name="Marsaioli A.J."/>
            <person name="Bonatto J.M.C."/>
            <person name="Reis Junior O."/>
        </authorList>
    </citation>
    <scope>NUCLEOTIDE SEQUENCE</scope>
    <source>
        <strain evidence="3">28M1</strain>
    </source>
</reference>
<feature type="compositionally biased region" description="Basic residues" evidence="1">
    <location>
        <begin position="135"/>
        <end position="146"/>
    </location>
</feature>
<dbReference type="InterPro" id="IPR001357">
    <property type="entry name" value="BRCT_dom"/>
</dbReference>
<feature type="region of interest" description="Disordered" evidence="1">
    <location>
        <begin position="531"/>
        <end position="570"/>
    </location>
</feature>
<dbReference type="PROSITE" id="PS50172">
    <property type="entry name" value="BRCT"/>
    <property type="match status" value="1"/>
</dbReference>
<dbReference type="Gene3D" id="3.40.50.10190">
    <property type="entry name" value="BRCT domain"/>
    <property type="match status" value="1"/>
</dbReference>
<evidence type="ECO:0000313" key="4">
    <source>
        <dbReference type="Proteomes" id="UP000758155"/>
    </source>
</evidence>